<keyword evidence="6 7" id="KW-0472">Membrane</keyword>
<proteinExistence type="inferred from homology"/>
<keyword evidence="3" id="KW-1003">Cell membrane</keyword>
<dbReference type="InterPro" id="IPR000620">
    <property type="entry name" value="EamA_dom"/>
</dbReference>
<evidence type="ECO:0000256" key="7">
    <source>
        <dbReference type="SAM" id="Phobius"/>
    </source>
</evidence>
<evidence type="ECO:0000256" key="3">
    <source>
        <dbReference type="ARBA" id="ARBA00022475"/>
    </source>
</evidence>
<feature type="transmembrane region" description="Helical" evidence="7">
    <location>
        <begin position="132"/>
        <end position="151"/>
    </location>
</feature>
<evidence type="ECO:0000256" key="6">
    <source>
        <dbReference type="ARBA" id="ARBA00023136"/>
    </source>
</evidence>
<dbReference type="KEGG" id="bcoh:BC6307_05545"/>
<feature type="domain" description="EamA" evidence="8">
    <location>
        <begin position="157"/>
        <end position="293"/>
    </location>
</feature>
<evidence type="ECO:0000256" key="1">
    <source>
        <dbReference type="ARBA" id="ARBA00004651"/>
    </source>
</evidence>
<feature type="domain" description="EamA" evidence="8">
    <location>
        <begin position="11"/>
        <end position="143"/>
    </location>
</feature>
<evidence type="ECO:0000313" key="10">
    <source>
        <dbReference type="Proteomes" id="UP000215224"/>
    </source>
</evidence>
<dbReference type="RefSeq" id="WP_066419753.1">
    <property type="nucleotide sequence ID" value="NZ_CP018866.1"/>
</dbReference>
<keyword evidence="10" id="KW-1185">Reference proteome</keyword>
<name>A0A223KMQ5_9BACI</name>
<feature type="transmembrane region" description="Helical" evidence="7">
    <location>
        <begin position="70"/>
        <end position="88"/>
    </location>
</feature>
<keyword evidence="4 7" id="KW-0812">Transmembrane</keyword>
<evidence type="ECO:0000313" key="9">
    <source>
        <dbReference type="EMBL" id="AST90785.1"/>
    </source>
</evidence>
<dbReference type="AlphaFoldDB" id="A0A223KMQ5"/>
<keyword evidence="5 7" id="KW-1133">Transmembrane helix</keyword>
<dbReference type="GO" id="GO:0005886">
    <property type="term" value="C:plasma membrane"/>
    <property type="evidence" value="ECO:0007669"/>
    <property type="project" value="UniProtKB-SubCell"/>
</dbReference>
<dbReference type="Pfam" id="PF00892">
    <property type="entry name" value="EamA"/>
    <property type="match status" value="2"/>
</dbReference>
<comment type="similarity">
    <text evidence="2">Belongs to the EamA transporter family.</text>
</comment>
<dbReference type="InterPro" id="IPR050638">
    <property type="entry name" value="AA-Vitamin_Transporters"/>
</dbReference>
<dbReference type="SUPFAM" id="SSF103481">
    <property type="entry name" value="Multidrug resistance efflux transporter EmrE"/>
    <property type="match status" value="2"/>
</dbReference>
<feature type="transmembrane region" description="Helical" evidence="7">
    <location>
        <begin position="100"/>
        <end position="120"/>
    </location>
</feature>
<evidence type="ECO:0000256" key="2">
    <source>
        <dbReference type="ARBA" id="ARBA00007362"/>
    </source>
</evidence>
<dbReference type="PANTHER" id="PTHR32322:SF18">
    <property type="entry name" value="S-ADENOSYLMETHIONINE_S-ADENOSYLHOMOCYSTEINE TRANSPORTER"/>
    <property type="match status" value="1"/>
</dbReference>
<dbReference type="STRING" id="1314751.GCA_001591425_03832"/>
<reference evidence="9 10" key="1">
    <citation type="submission" date="2016-12" db="EMBL/GenBank/DDBJ databases">
        <title>The whole genome sequencing and assembly of Bacillus cohnii DSM 6307T strain.</title>
        <authorList>
            <person name="Lee Y.-J."/>
            <person name="Yi H."/>
            <person name="Bahn Y.-S."/>
            <person name="Kim J.F."/>
            <person name="Lee D.-W."/>
        </authorList>
    </citation>
    <scope>NUCLEOTIDE SEQUENCE [LARGE SCALE GENOMIC DNA]</scope>
    <source>
        <strain evidence="9 10">DSM 6307</strain>
    </source>
</reference>
<evidence type="ECO:0000256" key="4">
    <source>
        <dbReference type="ARBA" id="ARBA00022692"/>
    </source>
</evidence>
<sequence length="301" mass="33468">MNVSKSVVAASLFATVAISFWGISFVSAKAVIDKLDPFTLLVSRFGIGATFLLILILIKREYSLRLPIRYIPHVIVLSIIGVFVHQLLQASALLTIDASSAGWLITFSPVFTVFLSMIFLHEKMTFSKGFGIIIAICGVFLITATGTGKSFSFSFHIGYMLMILSTLNWAVYSVLLKKLNVPLPALVLTFYISFIGFILTLPFLMKQRGWEKFESLAYAEWGHLIFLGIFVSGVGYWYWGKALEVLEASKVSVFIYLEPIFTVIAAVILLHEKIKITSVTGGLIIIIGVILVNGHFRRRLV</sequence>
<dbReference type="PANTHER" id="PTHR32322">
    <property type="entry name" value="INNER MEMBRANE TRANSPORTER"/>
    <property type="match status" value="1"/>
</dbReference>
<evidence type="ECO:0000259" key="8">
    <source>
        <dbReference type="Pfam" id="PF00892"/>
    </source>
</evidence>
<feature type="transmembrane region" description="Helical" evidence="7">
    <location>
        <begin position="221"/>
        <end position="239"/>
    </location>
</feature>
<feature type="transmembrane region" description="Helical" evidence="7">
    <location>
        <begin position="251"/>
        <end position="270"/>
    </location>
</feature>
<gene>
    <name evidence="9" type="ORF">BC6307_05545</name>
</gene>
<dbReference type="InterPro" id="IPR037185">
    <property type="entry name" value="EmrE-like"/>
</dbReference>
<dbReference type="Gene3D" id="1.10.3730.20">
    <property type="match status" value="1"/>
</dbReference>
<evidence type="ECO:0000256" key="5">
    <source>
        <dbReference type="ARBA" id="ARBA00022989"/>
    </source>
</evidence>
<feature type="transmembrane region" description="Helical" evidence="7">
    <location>
        <begin position="157"/>
        <end position="176"/>
    </location>
</feature>
<feature type="transmembrane region" description="Helical" evidence="7">
    <location>
        <begin position="183"/>
        <end position="201"/>
    </location>
</feature>
<organism evidence="9 10">
    <name type="scientific">Sutcliffiella cohnii</name>
    <dbReference type="NCBI Taxonomy" id="33932"/>
    <lineage>
        <taxon>Bacteria</taxon>
        <taxon>Bacillati</taxon>
        <taxon>Bacillota</taxon>
        <taxon>Bacilli</taxon>
        <taxon>Bacillales</taxon>
        <taxon>Bacillaceae</taxon>
        <taxon>Sutcliffiella</taxon>
    </lineage>
</organism>
<protein>
    <submittedName>
        <fullName evidence="9">Multidrug transporter</fullName>
    </submittedName>
</protein>
<accession>A0A223KMQ5</accession>
<dbReference type="Proteomes" id="UP000215224">
    <property type="component" value="Chromosome"/>
</dbReference>
<comment type="subcellular location">
    <subcellularLocation>
        <location evidence="1">Cell membrane</location>
        <topology evidence="1">Multi-pass membrane protein</topology>
    </subcellularLocation>
</comment>
<feature type="transmembrane region" description="Helical" evidence="7">
    <location>
        <begin position="38"/>
        <end position="58"/>
    </location>
</feature>
<dbReference type="EMBL" id="CP018866">
    <property type="protein sequence ID" value="AST90785.1"/>
    <property type="molecule type" value="Genomic_DNA"/>
</dbReference>
<feature type="transmembrane region" description="Helical" evidence="7">
    <location>
        <begin position="276"/>
        <end position="296"/>
    </location>
</feature>